<sequence>MGLKDFFDKAKKEIKVLQGEETKDKVFSNEQDFPDEASAKEAFERAKKKLFDVNLWTDLEGINSTFELYDPRGRKTTEPQPQVGYFVRIILPGTELENWVDVSSVKEEENMAEFTVHPSEKPQTLTDNDEVTEHFFTDEASSTFRVVLEGKTLRAYEIGKNERINNQGEEAGDRKIMNTMIAEGGWAGFQDLQWEKLTRYLVHLEEADH</sequence>
<evidence type="ECO:0000313" key="2">
    <source>
        <dbReference type="Proteomes" id="UP000321926"/>
    </source>
</evidence>
<comment type="caution">
    <text evidence="1">The sequence shown here is derived from an EMBL/GenBank/DDBJ whole genome shotgun (WGS) entry which is preliminary data.</text>
</comment>
<reference evidence="1 2" key="1">
    <citation type="submission" date="2019-08" db="EMBL/GenBank/DDBJ databases">
        <authorList>
            <person name="Shi S."/>
        </authorList>
    </citation>
    <scope>NUCLEOTIDE SEQUENCE [LARGE SCALE GENOMIC DNA]</scope>
    <source>
        <strain evidence="1 2">GY10130</strain>
    </source>
</reference>
<dbReference type="AlphaFoldDB" id="A0A5C8JFD5"/>
<dbReference type="RefSeq" id="WP_147922809.1">
    <property type="nucleotide sequence ID" value="NZ_VRTY01000066.1"/>
</dbReference>
<dbReference type="Proteomes" id="UP000321926">
    <property type="component" value="Unassembled WGS sequence"/>
</dbReference>
<name>A0A5C8JFD5_9BACT</name>
<proteinExistence type="predicted"/>
<accession>A0A5C8JFD5</accession>
<dbReference type="OrthoDB" id="947646at2"/>
<gene>
    <name evidence="1" type="ORF">FVR03_16205</name>
</gene>
<protein>
    <submittedName>
        <fullName evidence="1">Uncharacterized protein</fullName>
    </submittedName>
</protein>
<dbReference type="EMBL" id="VRTY01000066">
    <property type="protein sequence ID" value="TXK37020.1"/>
    <property type="molecule type" value="Genomic_DNA"/>
</dbReference>
<evidence type="ECO:0000313" key="1">
    <source>
        <dbReference type="EMBL" id="TXK37020.1"/>
    </source>
</evidence>
<organism evidence="1 2">
    <name type="scientific">Pontibacter qinzhouensis</name>
    <dbReference type="NCBI Taxonomy" id="2603253"/>
    <lineage>
        <taxon>Bacteria</taxon>
        <taxon>Pseudomonadati</taxon>
        <taxon>Bacteroidota</taxon>
        <taxon>Cytophagia</taxon>
        <taxon>Cytophagales</taxon>
        <taxon>Hymenobacteraceae</taxon>
        <taxon>Pontibacter</taxon>
    </lineage>
</organism>
<keyword evidence="2" id="KW-1185">Reference proteome</keyword>